<dbReference type="Proteomes" id="UP001195483">
    <property type="component" value="Unassembled WGS sequence"/>
</dbReference>
<dbReference type="GO" id="GO:0006048">
    <property type="term" value="P:UDP-N-acetylglucosamine biosynthetic process"/>
    <property type="evidence" value="ECO:0007669"/>
    <property type="project" value="TreeGrafter"/>
</dbReference>
<evidence type="ECO:0000259" key="11">
    <source>
        <dbReference type="Pfam" id="PF02880"/>
    </source>
</evidence>
<dbReference type="PANTHER" id="PTHR42946">
    <property type="entry name" value="PHOSPHOHEXOSE MUTASE"/>
    <property type="match status" value="1"/>
</dbReference>
<dbReference type="InterPro" id="IPR016055">
    <property type="entry name" value="A-D-PHexomutase_a/b/a-I/II/III"/>
</dbReference>
<keyword evidence="13" id="KW-1185">Reference proteome</keyword>
<feature type="domain" description="Alpha-D-phosphohexomutase alpha/beta/alpha" evidence="10">
    <location>
        <begin position="160"/>
        <end position="261"/>
    </location>
</feature>
<accession>A0AAE0T7N7</accession>
<evidence type="ECO:0000256" key="2">
    <source>
        <dbReference type="ARBA" id="ARBA00010231"/>
    </source>
</evidence>
<dbReference type="PANTHER" id="PTHR42946:SF1">
    <property type="entry name" value="PHOSPHOGLUCOMUTASE (ALPHA-D-GLUCOSE-1,6-BISPHOSPHATE-DEPENDENT)"/>
    <property type="match status" value="1"/>
</dbReference>
<dbReference type="InterPro" id="IPR005843">
    <property type="entry name" value="A-D-PHexomutase_C"/>
</dbReference>
<keyword evidence="3" id="KW-0597">Phosphoprotein</keyword>
<dbReference type="InterPro" id="IPR016066">
    <property type="entry name" value="A-D-PHexomutase_CS"/>
</dbReference>
<keyword evidence="4 7" id="KW-0479">Metal-binding</keyword>
<dbReference type="AlphaFoldDB" id="A0AAE0T7N7"/>
<dbReference type="InterPro" id="IPR005844">
    <property type="entry name" value="A-D-PHexomutase_a/b/a-I"/>
</dbReference>
<evidence type="ECO:0000256" key="1">
    <source>
        <dbReference type="ARBA" id="ARBA00001946"/>
    </source>
</evidence>
<evidence type="ECO:0000259" key="10">
    <source>
        <dbReference type="Pfam" id="PF02879"/>
    </source>
</evidence>
<dbReference type="GO" id="GO:0005829">
    <property type="term" value="C:cytosol"/>
    <property type="evidence" value="ECO:0007669"/>
    <property type="project" value="TreeGrafter"/>
</dbReference>
<organism evidence="12 13">
    <name type="scientific">Potamilus streckersoni</name>
    <dbReference type="NCBI Taxonomy" id="2493646"/>
    <lineage>
        <taxon>Eukaryota</taxon>
        <taxon>Metazoa</taxon>
        <taxon>Spiralia</taxon>
        <taxon>Lophotrochozoa</taxon>
        <taxon>Mollusca</taxon>
        <taxon>Bivalvia</taxon>
        <taxon>Autobranchia</taxon>
        <taxon>Heteroconchia</taxon>
        <taxon>Palaeoheterodonta</taxon>
        <taxon>Unionida</taxon>
        <taxon>Unionoidea</taxon>
        <taxon>Unionidae</taxon>
        <taxon>Ambleminae</taxon>
        <taxon>Lampsilini</taxon>
        <taxon>Potamilus</taxon>
    </lineage>
</organism>
<dbReference type="EMBL" id="JAEAOA010000085">
    <property type="protein sequence ID" value="KAK3604795.1"/>
    <property type="molecule type" value="Genomic_DNA"/>
</dbReference>
<dbReference type="GO" id="GO:0008966">
    <property type="term" value="F:phosphoglucosamine mutase activity"/>
    <property type="evidence" value="ECO:0007669"/>
    <property type="project" value="InterPro"/>
</dbReference>
<dbReference type="PROSITE" id="PS00710">
    <property type="entry name" value="PGM_PMM"/>
    <property type="match status" value="1"/>
</dbReference>
<keyword evidence="5 7" id="KW-0460">Magnesium</keyword>
<feature type="domain" description="Alpha-D-phosphohexomutase alpha/beta/alpha" evidence="9">
    <location>
        <begin position="7"/>
        <end position="135"/>
    </location>
</feature>
<reference evidence="12" key="1">
    <citation type="journal article" date="2021" name="Genome Biol. Evol.">
        <title>A High-Quality Reference Genome for a Parasitic Bivalve with Doubly Uniparental Inheritance (Bivalvia: Unionida).</title>
        <authorList>
            <person name="Smith C.H."/>
        </authorList>
    </citation>
    <scope>NUCLEOTIDE SEQUENCE</scope>
    <source>
        <strain evidence="12">CHS0354</strain>
    </source>
</reference>
<evidence type="ECO:0000313" key="13">
    <source>
        <dbReference type="Proteomes" id="UP001195483"/>
    </source>
</evidence>
<dbReference type="Pfam" id="PF02880">
    <property type="entry name" value="PGM_PMM_III"/>
    <property type="match status" value="1"/>
</dbReference>
<protein>
    <recommendedName>
        <fullName evidence="14">Phosphoglucosamine mutase</fullName>
    </recommendedName>
</protein>
<dbReference type="GO" id="GO:0000287">
    <property type="term" value="F:magnesium ion binding"/>
    <property type="evidence" value="ECO:0007669"/>
    <property type="project" value="InterPro"/>
</dbReference>
<feature type="domain" description="Alpha-D-phosphohexomutase C-terminal" evidence="8">
    <location>
        <begin position="402"/>
        <end position="463"/>
    </location>
</feature>
<dbReference type="Pfam" id="PF02878">
    <property type="entry name" value="PGM_PMM_I"/>
    <property type="match status" value="1"/>
</dbReference>
<keyword evidence="6" id="KW-0413">Isomerase</keyword>
<dbReference type="Pfam" id="PF00408">
    <property type="entry name" value="PGM_PMM_IV"/>
    <property type="match status" value="1"/>
</dbReference>
<dbReference type="InterPro" id="IPR005846">
    <property type="entry name" value="A-D-PHexomutase_a/b/a-III"/>
</dbReference>
<dbReference type="InterPro" id="IPR024086">
    <property type="entry name" value="GlmM_arc-type"/>
</dbReference>
<feature type="domain" description="Alpha-D-phosphohexomutase alpha/beta/alpha" evidence="11">
    <location>
        <begin position="269"/>
        <end position="359"/>
    </location>
</feature>
<comment type="caution">
    <text evidence="12">The sequence shown here is derived from an EMBL/GenBank/DDBJ whole genome shotgun (WGS) entry which is preliminary data.</text>
</comment>
<comment type="similarity">
    <text evidence="2 7">Belongs to the phosphohexose mutase family.</text>
</comment>
<evidence type="ECO:0000259" key="8">
    <source>
        <dbReference type="Pfam" id="PF00408"/>
    </source>
</evidence>
<evidence type="ECO:0000256" key="6">
    <source>
        <dbReference type="ARBA" id="ARBA00023235"/>
    </source>
</evidence>
<evidence type="ECO:0000256" key="5">
    <source>
        <dbReference type="ARBA" id="ARBA00022842"/>
    </source>
</evidence>
<evidence type="ECO:0000256" key="7">
    <source>
        <dbReference type="RuleBase" id="RU004326"/>
    </source>
</evidence>
<evidence type="ECO:0000313" key="12">
    <source>
        <dbReference type="EMBL" id="KAK3604795.1"/>
    </source>
</evidence>
<evidence type="ECO:0000259" key="9">
    <source>
        <dbReference type="Pfam" id="PF02878"/>
    </source>
</evidence>
<reference evidence="12" key="2">
    <citation type="journal article" date="2021" name="Genome Biol. Evol.">
        <title>Developing a high-quality reference genome for a parasitic bivalve with doubly uniparental inheritance (Bivalvia: Unionida).</title>
        <authorList>
            <person name="Smith C.H."/>
        </authorList>
    </citation>
    <scope>NUCLEOTIDE SEQUENCE</scope>
    <source>
        <strain evidence="12">CHS0354</strain>
        <tissue evidence="12">Mantle</tissue>
    </source>
</reference>
<evidence type="ECO:0008006" key="14">
    <source>
        <dbReference type="Google" id="ProtNLM"/>
    </source>
</evidence>
<dbReference type="InterPro" id="IPR036900">
    <property type="entry name" value="A-D-PHexomutase_C_sf"/>
</dbReference>
<evidence type="ECO:0000256" key="4">
    <source>
        <dbReference type="ARBA" id="ARBA00022723"/>
    </source>
</evidence>
<dbReference type="Gene3D" id="3.40.120.10">
    <property type="entry name" value="Alpha-D-Glucose-1,6-Bisphosphate, subunit A, domain 3"/>
    <property type="match status" value="3"/>
</dbReference>
<dbReference type="GO" id="GO:0004615">
    <property type="term" value="F:phosphomannomutase activity"/>
    <property type="evidence" value="ECO:0007669"/>
    <property type="project" value="TreeGrafter"/>
</dbReference>
<proteinExistence type="inferred from homology"/>
<evidence type="ECO:0000256" key="3">
    <source>
        <dbReference type="ARBA" id="ARBA00022553"/>
    </source>
</evidence>
<dbReference type="InterPro" id="IPR005845">
    <property type="entry name" value="A-D-PHexomutase_a/b/a-II"/>
</dbReference>
<dbReference type="InterPro" id="IPR050060">
    <property type="entry name" value="Phosphoglucosamine_mutase"/>
</dbReference>
<comment type="cofactor">
    <cofactor evidence="1">
        <name>Mg(2+)</name>
        <dbReference type="ChEBI" id="CHEBI:18420"/>
    </cofactor>
</comment>
<name>A0AAE0T7N7_9BIVA</name>
<dbReference type="GO" id="GO:0005975">
    <property type="term" value="P:carbohydrate metabolic process"/>
    <property type="evidence" value="ECO:0007669"/>
    <property type="project" value="InterPro"/>
</dbReference>
<sequence>MSLMVSVSGLRGIVGESLTPNVLLKYSTAFALHLKSKSISPKIVIGRDSRPTGKTIQAFIQATFQQLGCNIVDIGIVPTPTVALAIQNECADGGIVVTASHNPIQWNALKFLNHLGEFVTPEESQNIYSIAENTTHTLQSSNSWHAFGMCVQIQTYLDFHIQKILHLPLIHSNIIKSQHLSVLIDAVNGAGSEIIPMLCEQLGVHSIVRIACNPHKIFPRNPEPIEENLIETSSLVKHYGVDLGIVVDPDADRVCFICEDGSLFGEEYSLVACADFVLSKKAGAVVNNLSSSRALLDVATKHHSTVYSSKVGEANVVALMKKTHAVIGGEGSGGIILPELHYGRDAMVGTALFLQAFAEWRIASKNTTPNTIPSLSLFKKTFPEYHIAKAKTHLSPNTDIKSQLEKIKQTCYGMDIIETDGLKIYFDSGWVHLRSSNTEPIIRIYAEGKTKTEAERIVHEFEKKLSL</sequence>
<dbReference type="Pfam" id="PF02879">
    <property type="entry name" value="PGM_PMM_II"/>
    <property type="match status" value="1"/>
</dbReference>
<dbReference type="PRINTS" id="PR00509">
    <property type="entry name" value="PGMPMM"/>
</dbReference>
<dbReference type="SUPFAM" id="SSF55957">
    <property type="entry name" value="Phosphoglucomutase, C-terminal domain"/>
    <property type="match status" value="1"/>
</dbReference>
<gene>
    <name evidence="12" type="ORF">CHS0354_000453</name>
</gene>
<reference evidence="12" key="3">
    <citation type="submission" date="2023-05" db="EMBL/GenBank/DDBJ databases">
        <authorList>
            <person name="Smith C.H."/>
        </authorList>
    </citation>
    <scope>NUCLEOTIDE SEQUENCE</scope>
    <source>
        <strain evidence="12">CHS0354</strain>
        <tissue evidence="12">Mantle</tissue>
    </source>
</reference>
<dbReference type="NCBIfam" id="TIGR03990">
    <property type="entry name" value="Arch_GlmM"/>
    <property type="match status" value="1"/>
</dbReference>
<dbReference type="InterPro" id="IPR005841">
    <property type="entry name" value="Alpha-D-phosphohexomutase_SF"/>
</dbReference>
<dbReference type="SUPFAM" id="SSF53738">
    <property type="entry name" value="Phosphoglucomutase, first 3 domains"/>
    <property type="match status" value="3"/>
</dbReference>
<dbReference type="Gene3D" id="3.30.310.50">
    <property type="entry name" value="Alpha-D-phosphohexomutase, C-terminal domain"/>
    <property type="match status" value="1"/>
</dbReference>